<keyword evidence="4" id="KW-1185">Reference proteome</keyword>
<dbReference type="Proteomes" id="UP001284537">
    <property type="component" value="Unassembled WGS sequence"/>
</dbReference>
<dbReference type="RefSeq" id="WP_319961191.1">
    <property type="nucleotide sequence ID" value="NZ_JAXARY010000006.1"/>
</dbReference>
<sequence length="402" mass="45092">MSKPAWTSPAELRGELDKRWQRGQILTESLAPSGLFPLRIPLKPPSPAQLAADFTAVQVWVEPWLAVDAKHFAVEWRDINHRLSGRNRLPAAVVFDKPDDAAAYLKKAKELAVFGQLAASLVDDFAALRPWLLKYPLRVLEHADEWQKLLSVAGWVVKHPRPGIYLRQTSLPRIDSKFIESRKKLLGEWLDLLLPAAAIDSTQTGVAGFELRYGFLAKPATIRFRLLDSRLRIAGLSDLTVTAGEFATLNLQVKRVFVTENDINGLAFPPFADSMVIFGRGYGFDALAQAEWLKDKEIHYWGDIDTHGFAILSQFRQHFPQAQSLLMDEATLIAHRSQWVEEASPINAELAYLTVDEAALYDVLRDHRYGRGLRLEQEYVSFALLSERLAALDLLTAGGEGA</sequence>
<protein>
    <submittedName>
        <fullName evidence="3">DUF2220 family protein</fullName>
    </submittedName>
</protein>
<gene>
    <name evidence="3" type="ORF">QLH52_08145</name>
</gene>
<dbReference type="InterPro" id="IPR024537">
    <property type="entry name" value="DUF3322"/>
</dbReference>
<dbReference type="PIRSF" id="PIRSF028408">
    <property type="entry name" value="UCP028408"/>
    <property type="match status" value="1"/>
</dbReference>
<evidence type="ECO:0000313" key="3">
    <source>
        <dbReference type="EMBL" id="MDX8127246.1"/>
    </source>
</evidence>
<name>A0ABU4UCP9_9GAMM</name>
<comment type="caution">
    <text evidence="3">The sequence shown here is derived from an EMBL/GenBank/DDBJ whole genome shotgun (WGS) entry which is preliminary data.</text>
</comment>
<evidence type="ECO:0000313" key="4">
    <source>
        <dbReference type="Proteomes" id="UP001284537"/>
    </source>
</evidence>
<feature type="domain" description="Wadjet protein JetD C-terminal" evidence="1">
    <location>
        <begin position="214"/>
        <end position="388"/>
    </location>
</feature>
<dbReference type="EMBL" id="JAXARY010000006">
    <property type="protein sequence ID" value="MDX8127246.1"/>
    <property type="molecule type" value="Genomic_DNA"/>
</dbReference>
<accession>A0ABU4UCP9</accession>
<proteinExistence type="predicted"/>
<evidence type="ECO:0000259" key="2">
    <source>
        <dbReference type="Pfam" id="PF11795"/>
    </source>
</evidence>
<dbReference type="Pfam" id="PF09983">
    <property type="entry name" value="JetD_C"/>
    <property type="match status" value="1"/>
</dbReference>
<feature type="domain" description="DUF3322" evidence="2">
    <location>
        <begin position="9"/>
        <end position="191"/>
    </location>
</feature>
<organism evidence="3 4">
    <name type="scientific">Methylomonas defluvii</name>
    <dbReference type="NCBI Taxonomy" id="3045149"/>
    <lineage>
        <taxon>Bacteria</taxon>
        <taxon>Pseudomonadati</taxon>
        <taxon>Pseudomonadota</taxon>
        <taxon>Gammaproteobacteria</taxon>
        <taxon>Methylococcales</taxon>
        <taxon>Methylococcaceae</taxon>
        <taxon>Methylomonas</taxon>
    </lineage>
</organism>
<evidence type="ECO:0000259" key="1">
    <source>
        <dbReference type="Pfam" id="PF09983"/>
    </source>
</evidence>
<dbReference type="InterPro" id="IPR014544">
    <property type="entry name" value="UCP028408"/>
</dbReference>
<dbReference type="InterPro" id="IPR024534">
    <property type="entry name" value="JetD_C"/>
</dbReference>
<reference evidence="3 4" key="1">
    <citation type="submission" date="2023-11" db="EMBL/GenBank/DDBJ databases">
        <authorList>
            <person name="Ouyang M.-Y."/>
        </authorList>
    </citation>
    <scope>NUCLEOTIDE SEQUENCE [LARGE SCALE GENOMIC DNA]</scope>
    <source>
        <strain evidence="3 4">OY6</strain>
    </source>
</reference>
<dbReference type="Pfam" id="PF11795">
    <property type="entry name" value="DUF3322"/>
    <property type="match status" value="1"/>
</dbReference>